<proteinExistence type="predicted"/>
<dbReference type="Proteomes" id="UP000034980">
    <property type="component" value="Unassembled WGS sequence"/>
</dbReference>
<protein>
    <submittedName>
        <fullName evidence="1">Uncharacterized protein</fullName>
    </submittedName>
</protein>
<evidence type="ECO:0000313" key="2">
    <source>
        <dbReference type="Proteomes" id="UP000034980"/>
    </source>
</evidence>
<sequence>MIAQLHPIEDFNKGVIVKLHPIEHLNEGVIMQLRPIEGLNGSESVPGVHEIE</sequence>
<gene>
    <name evidence="1" type="ORF">T235_13865</name>
</gene>
<evidence type="ECO:0000313" key="1">
    <source>
        <dbReference type="EMBL" id="ETK11707.1"/>
    </source>
</evidence>
<name>W2CZ87_9BACT</name>
<dbReference type="AlphaFoldDB" id="W2CZ87"/>
<dbReference type="PATRIC" id="fig|1411915.3.peg.1568"/>
<accession>W2CZ87</accession>
<comment type="caution">
    <text evidence="1">The sequence shown here is derived from an EMBL/GenBank/DDBJ whole genome shotgun (WGS) entry which is preliminary data.</text>
</comment>
<organism evidence="1 2">
    <name type="scientific">Tannerella sp. oral taxon BU063 isolate Cell 8/11</name>
    <dbReference type="NCBI Taxonomy" id="1411915"/>
    <lineage>
        <taxon>Bacteria</taxon>
        <taxon>Pseudomonadati</taxon>
        <taxon>Bacteroidota</taxon>
        <taxon>Bacteroidia</taxon>
        <taxon>Bacteroidales</taxon>
        <taxon>Tannerellaceae</taxon>
        <taxon>Tannerella</taxon>
    </lineage>
</organism>
<dbReference type="EMBL" id="AYYF01001495">
    <property type="protein sequence ID" value="ETK11707.1"/>
    <property type="molecule type" value="Genomic_DNA"/>
</dbReference>
<reference evidence="1 2" key="1">
    <citation type="submission" date="2013-11" db="EMBL/GenBank/DDBJ databases">
        <title>Single cell genomics of uncultured Tannerella BU063 (oral taxon 286).</title>
        <authorList>
            <person name="Beall C.J."/>
            <person name="Campbell A.G."/>
            <person name="Griffen A.L."/>
            <person name="Podar M."/>
            <person name="Leys E.J."/>
        </authorList>
    </citation>
    <scope>NUCLEOTIDE SEQUENCE [LARGE SCALE GENOMIC DNA]</scope>
    <source>
        <strain evidence="1">Cell 8/11</strain>
    </source>
</reference>